<feature type="non-terminal residue" evidence="1">
    <location>
        <position position="90"/>
    </location>
</feature>
<feature type="non-terminal residue" evidence="1">
    <location>
        <position position="1"/>
    </location>
</feature>
<dbReference type="AlphaFoldDB" id="A0A812ZCX3"/>
<dbReference type="Proteomes" id="UP000601435">
    <property type="component" value="Unassembled WGS sequence"/>
</dbReference>
<dbReference type="OrthoDB" id="10265730at2759"/>
<keyword evidence="2" id="KW-1185">Reference proteome</keyword>
<dbReference type="InterPro" id="IPR029787">
    <property type="entry name" value="Nucleotide_cyclase"/>
</dbReference>
<name>A0A812ZCX3_9DINO</name>
<evidence type="ECO:0000313" key="2">
    <source>
        <dbReference type="Proteomes" id="UP000601435"/>
    </source>
</evidence>
<gene>
    <name evidence="1" type="primary">SKOR</name>
    <name evidence="1" type="ORF">SNEC2469_LOCUS24393</name>
</gene>
<comment type="caution">
    <text evidence="1">The sequence shown here is derived from an EMBL/GenBank/DDBJ whole genome shotgun (WGS) entry which is preliminary data.</text>
</comment>
<dbReference type="SUPFAM" id="SSF55073">
    <property type="entry name" value="Nucleotide cyclase"/>
    <property type="match status" value="1"/>
</dbReference>
<dbReference type="Gene3D" id="3.30.70.1230">
    <property type="entry name" value="Nucleotide cyclase"/>
    <property type="match status" value="1"/>
</dbReference>
<reference evidence="1" key="1">
    <citation type="submission" date="2021-02" db="EMBL/GenBank/DDBJ databases">
        <authorList>
            <person name="Dougan E. K."/>
            <person name="Rhodes N."/>
            <person name="Thang M."/>
            <person name="Chan C."/>
        </authorList>
    </citation>
    <scope>NUCLEOTIDE SEQUENCE</scope>
</reference>
<dbReference type="EMBL" id="CAJNJA010046808">
    <property type="protein sequence ID" value="CAE7819999.1"/>
    <property type="molecule type" value="Genomic_DNA"/>
</dbReference>
<protein>
    <submittedName>
        <fullName evidence="1">SKOR protein</fullName>
    </submittedName>
</protein>
<accession>A0A812ZCX3</accession>
<evidence type="ECO:0000313" key="1">
    <source>
        <dbReference type="EMBL" id="CAE7819999.1"/>
    </source>
</evidence>
<organism evidence="1 2">
    <name type="scientific">Symbiodinium necroappetens</name>
    <dbReference type="NCBI Taxonomy" id="1628268"/>
    <lineage>
        <taxon>Eukaryota</taxon>
        <taxon>Sar</taxon>
        <taxon>Alveolata</taxon>
        <taxon>Dinophyceae</taxon>
        <taxon>Suessiales</taxon>
        <taxon>Symbiodiniaceae</taxon>
        <taxon>Symbiodinium</taxon>
    </lineage>
</organism>
<proteinExistence type="predicted"/>
<sequence>LAKHYGVGTLCSDATRTTLPNTFLCRKLDLVKVKGKEEAVWVYELIDEVSGPADLHPLSRYLQLYHDALEAFHRRDFVKAIHLANSYLAQ</sequence>